<evidence type="ECO:0000256" key="1">
    <source>
        <dbReference type="SAM" id="Coils"/>
    </source>
</evidence>
<accession>V5BU03</accession>
<comment type="caution">
    <text evidence="2">The sequence shown here is derived from an EMBL/GenBank/DDBJ whole genome shotgun (WGS) entry which is preliminary data.</text>
</comment>
<dbReference type="GO" id="GO:0005634">
    <property type="term" value="C:nucleus"/>
    <property type="evidence" value="ECO:0007669"/>
    <property type="project" value="TreeGrafter"/>
</dbReference>
<dbReference type="EMBL" id="AYLP01000024">
    <property type="protein sequence ID" value="ESS68018.1"/>
    <property type="molecule type" value="Genomic_DNA"/>
</dbReference>
<dbReference type="Gene3D" id="6.10.250.720">
    <property type="match status" value="1"/>
</dbReference>
<reference evidence="2 3" key="1">
    <citation type="journal article" date="2014" name="Genome Announc.">
        <title>Trypanosoma cruzi Clone Dm28c Draft Genome Sequence.</title>
        <authorList>
            <person name="Grisard E.C."/>
            <person name="Teixeira S.M."/>
            <person name="de Almeida L.G."/>
            <person name="Stoco P.H."/>
            <person name="Gerber A.L."/>
            <person name="Talavera-Lopez C."/>
            <person name="Lima O.C."/>
            <person name="Andersson B."/>
            <person name="de Vasconcelos A.T."/>
        </authorList>
    </citation>
    <scope>NUCLEOTIDE SEQUENCE [LARGE SCALE GENOMIC DNA]</scope>
    <source>
        <strain evidence="2 3">Dm28c</strain>
    </source>
</reference>
<evidence type="ECO:0000313" key="3">
    <source>
        <dbReference type="Proteomes" id="UP000017861"/>
    </source>
</evidence>
<gene>
    <name evidence="2" type="ORF">TCDM_03164</name>
</gene>
<keyword evidence="1" id="KW-0175">Coiled coil</keyword>
<name>V5BU03_TRYCR</name>
<organism evidence="2 3">
    <name type="scientific">Trypanosoma cruzi Dm28c</name>
    <dbReference type="NCBI Taxonomy" id="1416333"/>
    <lineage>
        <taxon>Eukaryota</taxon>
        <taxon>Discoba</taxon>
        <taxon>Euglenozoa</taxon>
        <taxon>Kinetoplastea</taxon>
        <taxon>Metakinetoplastina</taxon>
        <taxon>Trypanosomatida</taxon>
        <taxon>Trypanosomatidae</taxon>
        <taxon>Trypanosoma</taxon>
        <taxon>Schizotrypanum</taxon>
    </lineage>
</organism>
<dbReference type="InterPro" id="IPR039059">
    <property type="entry name" value="MVP"/>
</dbReference>
<evidence type="ECO:0000313" key="2">
    <source>
        <dbReference type="EMBL" id="ESS68018.1"/>
    </source>
</evidence>
<dbReference type="Gene3D" id="6.20.380.10">
    <property type="match status" value="1"/>
</dbReference>
<sequence length="212" mass="23519">MEVLDSRTREGLQKSVKIAIEISTQAQESNAQQIALTREQHSRGLLERQKMQDQVENEIQRRVLLEAETCSLAMQSSGRVRSIADATAKAASVEQEATLEAARIRAKKDEITNNILAEVERMKRELQHEYEAQRVALAHKLEAELADIENKKFSAVMDAIGPETVMEISKAGPELQAKLLENLGLEGYLVMDGSTPINLFRTAAEMTAQSSA</sequence>
<dbReference type="PANTHER" id="PTHR14165:SF12">
    <property type="entry name" value="VAULT PROTEIN, PUTATIVE-RELATED"/>
    <property type="match status" value="1"/>
</dbReference>
<dbReference type="GO" id="GO:0005737">
    <property type="term" value="C:cytoplasm"/>
    <property type="evidence" value="ECO:0007669"/>
    <property type="project" value="TreeGrafter"/>
</dbReference>
<feature type="coiled-coil region" evidence="1">
    <location>
        <begin position="94"/>
        <end position="136"/>
    </location>
</feature>
<dbReference type="AlphaFoldDB" id="V5BU03"/>
<dbReference type="PANTHER" id="PTHR14165">
    <property type="entry name" value="MAJOR VAULT PROTEIN"/>
    <property type="match status" value="1"/>
</dbReference>
<proteinExistence type="predicted"/>
<protein>
    <submittedName>
        <fullName evidence="2">Uncharacterized protein</fullName>
    </submittedName>
</protein>
<dbReference type="Proteomes" id="UP000017861">
    <property type="component" value="Unassembled WGS sequence"/>
</dbReference>
<dbReference type="VEuPathDB" id="TriTrypDB:TCDM_03164"/>